<comment type="caution">
    <text evidence="3">The sequence shown here is derived from an EMBL/GenBank/DDBJ whole genome shotgun (WGS) entry which is preliminary data.</text>
</comment>
<name>A0ABU9CJD1_9BURK</name>
<gene>
    <name evidence="3" type="ORF">AACH10_17025</name>
</gene>
<dbReference type="Proteomes" id="UP001365405">
    <property type="component" value="Unassembled WGS sequence"/>
</dbReference>
<evidence type="ECO:0000313" key="4">
    <source>
        <dbReference type="Proteomes" id="UP001365405"/>
    </source>
</evidence>
<organism evidence="3 4">
    <name type="scientific">Pseudaquabacterium inlustre</name>
    <dbReference type="NCBI Taxonomy" id="2984192"/>
    <lineage>
        <taxon>Bacteria</taxon>
        <taxon>Pseudomonadati</taxon>
        <taxon>Pseudomonadota</taxon>
        <taxon>Betaproteobacteria</taxon>
        <taxon>Burkholderiales</taxon>
        <taxon>Sphaerotilaceae</taxon>
        <taxon>Pseudaquabacterium</taxon>
    </lineage>
</organism>
<dbReference type="RefSeq" id="WP_341411649.1">
    <property type="nucleotide sequence ID" value="NZ_JBBUTH010000008.1"/>
</dbReference>
<evidence type="ECO:0000259" key="2">
    <source>
        <dbReference type="Pfam" id="PF07589"/>
    </source>
</evidence>
<accession>A0ABU9CJD1</accession>
<proteinExistence type="predicted"/>
<evidence type="ECO:0000313" key="3">
    <source>
        <dbReference type="EMBL" id="MEK8051957.1"/>
    </source>
</evidence>
<keyword evidence="4" id="KW-1185">Reference proteome</keyword>
<dbReference type="Pfam" id="PF07589">
    <property type="entry name" value="PEP-CTERM"/>
    <property type="match status" value="1"/>
</dbReference>
<reference evidence="3 4" key="1">
    <citation type="submission" date="2024-04" db="EMBL/GenBank/DDBJ databases">
        <title>Novel species of the genus Ideonella isolated from streams.</title>
        <authorList>
            <person name="Lu H."/>
        </authorList>
    </citation>
    <scope>NUCLEOTIDE SEQUENCE [LARGE SCALE GENOMIC DNA]</scope>
    <source>
        <strain evidence="3 4">DXS22W</strain>
    </source>
</reference>
<keyword evidence="1" id="KW-0732">Signal</keyword>
<feature type="signal peptide" evidence="1">
    <location>
        <begin position="1"/>
        <end position="23"/>
    </location>
</feature>
<dbReference type="InterPro" id="IPR013424">
    <property type="entry name" value="Ice-binding_C"/>
</dbReference>
<protein>
    <submittedName>
        <fullName evidence="3">PEP-CTERM sorting domain-containing protein</fullName>
    </submittedName>
</protein>
<feature type="chain" id="PRO_5046317060" evidence="1">
    <location>
        <begin position="24"/>
        <end position="214"/>
    </location>
</feature>
<feature type="domain" description="Ice-binding protein C-terminal" evidence="2">
    <location>
        <begin position="184"/>
        <end position="206"/>
    </location>
</feature>
<evidence type="ECO:0000256" key="1">
    <source>
        <dbReference type="SAM" id="SignalP"/>
    </source>
</evidence>
<dbReference type="NCBIfam" id="TIGR02595">
    <property type="entry name" value="PEP_CTERM"/>
    <property type="match status" value="1"/>
</dbReference>
<dbReference type="EMBL" id="JBBUTH010000008">
    <property type="protein sequence ID" value="MEK8051957.1"/>
    <property type="molecule type" value="Genomic_DNA"/>
</dbReference>
<sequence>MRSTILAAALAAAAVTLPATTNAAAIFQFSEVGGNVVGTLSGSLNLNGATPYAANSTAYGSRVFYRNGNIPLFQLQASDSAVNNQANTWLLESGVTVGTLDSKSVAGTSTGGTSKFEIVYDPNPRFSDYLYLPSNYVSGGALSRTLTFSNQSFQSLGIAAGDYVFALAGSHDTVTLRFQNSTNVPEPGALALALAALGAAATVRRKPVGRSSVA</sequence>